<name>A0A644X6D2_9ZZZZ</name>
<dbReference type="InterPro" id="IPR015421">
    <property type="entry name" value="PyrdxlP-dep_Trfase_major"/>
</dbReference>
<dbReference type="PANTHER" id="PTHR43277:SF4">
    <property type="entry name" value="ARGININE DECARBOXYLASE"/>
    <property type="match status" value="1"/>
</dbReference>
<comment type="similarity">
    <text evidence="2">Belongs to the Orn/Lys/Arg decarboxylase class-I family.</text>
</comment>
<dbReference type="InterPro" id="IPR008286">
    <property type="entry name" value="Prn/Lys/Arg_de-COase_C"/>
</dbReference>
<evidence type="ECO:0000256" key="1">
    <source>
        <dbReference type="ARBA" id="ARBA00001933"/>
    </source>
</evidence>
<dbReference type="EC" id="4.1.1.19" evidence="7"/>
<dbReference type="GO" id="GO:0008792">
    <property type="term" value="F:arginine decarboxylase activity"/>
    <property type="evidence" value="ECO:0007669"/>
    <property type="project" value="UniProtKB-EC"/>
</dbReference>
<dbReference type="Gene3D" id="3.40.640.10">
    <property type="entry name" value="Type I PLP-dependent aspartate aminotransferase-like (Major domain)"/>
    <property type="match status" value="1"/>
</dbReference>
<evidence type="ECO:0000256" key="2">
    <source>
        <dbReference type="ARBA" id="ARBA00010671"/>
    </source>
</evidence>
<dbReference type="AlphaFoldDB" id="A0A644X6D2"/>
<evidence type="ECO:0000256" key="4">
    <source>
        <dbReference type="ARBA" id="ARBA00022898"/>
    </source>
</evidence>
<dbReference type="InterPro" id="IPR052357">
    <property type="entry name" value="Orn_Lys_Arg_decarboxylase-I"/>
</dbReference>
<keyword evidence="4" id="KW-0663">Pyridoxal phosphate</keyword>
<dbReference type="InterPro" id="IPR000310">
    <property type="entry name" value="Orn/Lys/Arg_deCO2ase_major_dom"/>
</dbReference>
<comment type="cofactor">
    <cofactor evidence="1">
        <name>pyridoxal 5'-phosphate</name>
        <dbReference type="ChEBI" id="CHEBI:597326"/>
    </cofactor>
</comment>
<dbReference type="PANTHER" id="PTHR43277">
    <property type="entry name" value="ARGININE DECARBOXYLASE"/>
    <property type="match status" value="1"/>
</dbReference>
<keyword evidence="3" id="KW-0210">Decarboxylase</keyword>
<evidence type="ECO:0000313" key="7">
    <source>
        <dbReference type="EMBL" id="MPM11381.1"/>
    </source>
</evidence>
<comment type="caution">
    <text evidence="7">The sequence shown here is derived from an EMBL/GenBank/DDBJ whole genome shotgun (WGS) entry which is preliminary data.</text>
</comment>
<accession>A0A644X6D2</accession>
<dbReference type="Pfam" id="PF03711">
    <property type="entry name" value="OKR_DC_1_C"/>
    <property type="match status" value="1"/>
</dbReference>
<dbReference type="PROSITE" id="PS00703">
    <property type="entry name" value="OKR_DC_1"/>
    <property type="match status" value="1"/>
</dbReference>
<dbReference type="SUPFAM" id="SSF53383">
    <property type="entry name" value="PLP-dependent transferases"/>
    <property type="match status" value="1"/>
</dbReference>
<keyword evidence="5 7" id="KW-0456">Lyase</keyword>
<dbReference type="Pfam" id="PF01276">
    <property type="entry name" value="OKR_DC_1"/>
    <property type="match status" value="1"/>
</dbReference>
<reference evidence="7" key="1">
    <citation type="submission" date="2019-08" db="EMBL/GenBank/DDBJ databases">
        <authorList>
            <person name="Kucharzyk K."/>
            <person name="Murdoch R.W."/>
            <person name="Higgins S."/>
            <person name="Loffler F."/>
        </authorList>
    </citation>
    <scope>NUCLEOTIDE SEQUENCE</scope>
</reference>
<evidence type="ECO:0000256" key="3">
    <source>
        <dbReference type="ARBA" id="ARBA00022793"/>
    </source>
</evidence>
<dbReference type="InterPro" id="IPR015424">
    <property type="entry name" value="PyrdxlP-dep_Trfase"/>
</dbReference>
<dbReference type="EMBL" id="VSSQ01001823">
    <property type="protein sequence ID" value="MPM11381.1"/>
    <property type="molecule type" value="Genomic_DNA"/>
</dbReference>
<evidence type="ECO:0000256" key="5">
    <source>
        <dbReference type="ARBA" id="ARBA00023239"/>
    </source>
</evidence>
<sequence length="509" mass="56080">MKLKLSKLIGDAACAKSEGEKNNETDRLSCQTEAPILEALEEFKQMRLVPFDVPGHKRGKGNKELTEFLGEKCLTVDVNSMKQLDNLCHPISCIKAGEELAAMAFGAAHAFFMVNGTTSAVQAMILSVCKRGDKIILPRNVHRSVINALVLCGAIPVYINPQINERLGIALGMKLSEVEEAINANPDAVAVLVNNPTYYGICSNLKAITQLAHAHNMFMLVDEAHGTHFYFGENLPIDAMTAGADFSSASMHKSGGSLTQSSFLLCGANVNAKHVRQVINLTQTTSGSYLLLSSLDISRRNLALHGKQIFHDVENLVEYARKEINHIGDYYAYSKELINGDSIYDFDVTKLSINTLDVGLAGIEVYALLRDEYDIQIEFGDIGNILAYVSVGDSYKNIERLIGALSEIRRLYKKSRVGMLRHEYITPQVVTTPQEGFYSEKMSLPLEESVGHICAEFVMCYPPGIPILAPGEAITKEIIEYIKYAKDKGCSMTGPEDMEINRLNVLRGD</sequence>
<evidence type="ECO:0000259" key="6">
    <source>
        <dbReference type="PROSITE" id="PS00703"/>
    </source>
</evidence>
<organism evidence="7">
    <name type="scientific">bioreactor metagenome</name>
    <dbReference type="NCBI Taxonomy" id="1076179"/>
    <lineage>
        <taxon>unclassified sequences</taxon>
        <taxon>metagenomes</taxon>
        <taxon>ecological metagenomes</taxon>
    </lineage>
</organism>
<dbReference type="Gene3D" id="3.90.105.10">
    <property type="entry name" value="Molybdopterin biosynthesis moea protein, domain 2"/>
    <property type="match status" value="1"/>
</dbReference>
<feature type="domain" description="Orn/Lys/Arg decarboxylases family 1 pyridoxal-P attachment site" evidence="6">
    <location>
        <begin position="248"/>
        <end position="262"/>
    </location>
</feature>
<gene>
    <name evidence="7" type="primary">speA_19</name>
    <name evidence="7" type="ORF">SDC9_57724</name>
</gene>
<proteinExistence type="inferred from homology"/>
<protein>
    <submittedName>
        <fullName evidence="7">Arginine decarboxylase</fullName>
        <ecNumber evidence="7">4.1.1.19</ecNumber>
    </submittedName>
</protein>